<dbReference type="InterPro" id="IPR049900">
    <property type="entry name" value="PKS_mFAS_DH"/>
</dbReference>
<dbReference type="SUPFAM" id="SSF53901">
    <property type="entry name" value="Thiolase-like"/>
    <property type="match status" value="2"/>
</dbReference>
<dbReference type="Pfam" id="PF00109">
    <property type="entry name" value="ketoacyl-synt"/>
    <property type="match status" value="2"/>
</dbReference>
<evidence type="ECO:0000256" key="2">
    <source>
        <dbReference type="ARBA" id="ARBA00004792"/>
    </source>
</evidence>
<comment type="cofactor">
    <cofactor evidence="1">
        <name>pantetheine 4'-phosphate</name>
        <dbReference type="ChEBI" id="CHEBI:47942"/>
    </cofactor>
</comment>
<dbReference type="RefSeq" id="WP_176160440.1">
    <property type="nucleotide sequence ID" value="NZ_CP054929.1"/>
</dbReference>
<dbReference type="InterPro" id="IPR032821">
    <property type="entry name" value="PKS_assoc"/>
</dbReference>
<dbReference type="Pfam" id="PF21089">
    <property type="entry name" value="PKS_DH_N"/>
    <property type="match status" value="1"/>
</dbReference>
<dbReference type="PROSITE" id="PS00606">
    <property type="entry name" value="KS3_1"/>
    <property type="match status" value="2"/>
</dbReference>
<feature type="domain" description="Ketosynthase family 3 (KS3)" evidence="12">
    <location>
        <begin position="34"/>
        <end position="460"/>
    </location>
</feature>
<dbReference type="InterPro" id="IPR041618">
    <property type="entry name" value="PKS_DE"/>
</dbReference>
<dbReference type="InterPro" id="IPR049551">
    <property type="entry name" value="PKS_DH_C"/>
</dbReference>
<dbReference type="InterPro" id="IPR006162">
    <property type="entry name" value="Ppantetheine_attach_site"/>
</dbReference>
<evidence type="ECO:0000256" key="5">
    <source>
        <dbReference type="ARBA" id="ARBA00022679"/>
    </source>
</evidence>
<dbReference type="InterPro" id="IPR050091">
    <property type="entry name" value="PKS_NRPS_Biosynth_Enz"/>
</dbReference>
<feature type="active site" description="Proton donor; for dehydratase activity" evidence="9">
    <location>
        <position position="2718"/>
    </location>
</feature>
<evidence type="ECO:0000256" key="6">
    <source>
        <dbReference type="ARBA" id="ARBA00023194"/>
    </source>
</evidence>
<evidence type="ECO:0000256" key="4">
    <source>
        <dbReference type="ARBA" id="ARBA00022553"/>
    </source>
</evidence>
<dbReference type="Gene3D" id="3.10.129.110">
    <property type="entry name" value="Polyketide synthase dehydratase"/>
    <property type="match status" value="1"/>
</dbReference>
<dbReference type="InterPro" id="IPR020841">
    <property type="entry name" value="PKS_Beta-ketoAc_synthase_dom"/>
</dbReference>
<dbReference type="FunFam" id="1.10.1200.10:FF:000007">
    <property type="entry name" value="Probable polyketide synthase pks17"/>
    <property type="match status" value="2"/>
</dbReference>
<evidence type="ECO:0000313" key="14">
    <source>
        <dbReference type="EMBL" id="QKW48707.1"/>
    </source>
</evidence>
<sequence>MTASSEEVVKALRASLKEVESLRRRNHALTTAASEPIAIVGMACRYPGDVSSPEELWQLVASGGDAVTSFPEDRGWDVAELYDPDPDAVGKSYTRSGGFLSGAAEFDPEFFGISPREATAMHPQQRVLLEVAWEALERAGVDPTAVRGSRTGVFAGVMHQDYAARLHKTPDDLEGYLMTGSLGSVVSGRVAYTLGLEGPAVTVDTACSSSLVALHLAGQSLRAGECAMALVGGVTVMTTPIGFVEFSRQRGLSPDGRCKAFAASADGTGWGEGVGVLVLERLSEARRNHHRVLAVLRGSAINQDGSSSGFSAPNGPAQERAIMQALADARLAPHEVDAVEAHGTGTRLGDPIEAQALLATYGRDRPADQPLWLGSLKSNVGHTQAAAGVGGVIKMVQAMRHGVLPRTLHVDEPTPHVDWEAGTVRLLTEQREWPEAGRPRRAAVSSFGISGTNAHVILEQAPEEEAVPEGRGPVVDTGVVPVVVSARDPQALRAQAARLAAYVEDHPDAGPYAIARTLLTARASLEHRAVLLAHDRGHLLEALHALAEGDEHPSVITGNADHARPVFVFPGQGSQWTGMATDLLNTSEVFRQSIAECENALAPYVDWSLTDVLTNGQPIERVDVVQPALFAVMVSLARVWESLGVRPTAVIGHSQGEIPAAVIAGALTLEDGARVTALRSQAIHTTLTGHGTMASLTLTPQATQQLPGAWGRELHVAAHNGPRTTVVAGDTVAVDNLLAHCAERDIHARRVNVDYASHTPHVEAISAQLTDVLAEVKPRKGSIPFYSTTTGQALDTTHLTADYWYTNLRQPVLLTHATTTALNNGHTTFIEISPHPILTTALHDITDGADQPTNITITGTLRRDHGTWTQLLTHAAHLHTHNTPINWTTTLPTTAPRLDLPTYPFQRQHLWIYDEAAGGGLGDQAPGDEADAGFWAAVEGGDVGALTETLQIEDESGRSSLSALLPTLSAWRRQHRDRDAVDGWRYRIAWKPVARVSPAPLTGTWLAALAAGHDTDPWVTEALRVLGGHGARIVPVELTEADADRDALAARLRDALAGARGAEGGTEAAGVLSFVGVDSRPHPRFGALATGAALTLTLVQALSQLGVRAPLWSVTRGAVSTGDSDAPADPAQAQVWGLGRVVALEHPALWGGLVDLPESLDARSGALLRRVLSGATGEDQVAVRSAGLLARRMVSAAGGARSARRWRPRDTVLITGGTGSLAPRLADWLATQGAEHLVLVSRSGPAAPGASEWVSDLERRGVGVTVAACDVADRDAVATLLGTLRAEGHTVRTVLHAAAFIELAPVGETSLTSMDAVLAAKVAGAAHLAELLDPGELDAFVLFSSIAGFWGSGDHAAYAAANAALDALAEQGRARGVPMTSVAWGVWEDAVHTWRNLDGVDVQETRARVRRQGLPLMPAELAVAALQQALDQDDTFVAVADIDWERFVPLFTSMRPSRLLDALPAARRLLEWPDAPRTEEATAGAGAAAELRDRLATLTAADQETALTELITRHAVVVLGLGTAESTRVDRAFKDAGFDSLTSLALRNRLAEATGLRLPATLVFDYPTPLVLATHLRELLVAAPHGPAADQGAAPVATVAATDNAATDDDPIAIIAMACRFPGGVASPDDLWRLVRSGGDAVSAPPTDRGWDLAESFGIDGAESDDAGRRRTREGGFLRDVAGFDAAFFGIGPREALAMDPQQRLVLETSWEAFERAGIDPATLRGSRTGTYIGAMSHGYGPRSADAPPAVQDYVITGGVTSVISGRLAYTFGLEGPAVTVDTACSSSLVSLHLAAQALRTGECTMALAGGAVVMPTPDVFIGFGRMGALSASGRCMAFSDEADGFGLSEGAGMVLLERLSDAQRNGHQVLAVIRGSATNQDGASNGLAAPNGPSQQRVIRAALAAARLAPDEVDAVEAHGTGTRLGDPIEAQALLATYGQDRPADRPLWLGSIKSNIGHTQAAAGVAGVIKMVQAMRHGVLPRTLHVSKPTTHVDWTAGAVELLTEERAWVRGETGPRRAAVSAFGISGTNAHVILEEAPEPQAAPVDESAPDETGVVPIVLSARDPQALRAQAAQLAAYVEEHPATDPYAIAHTLLTGRATLEHRAVLLTHDRDHLREALHALANGDEHPSVVTGNSNHTKPVFVFPGQGSQWTGMATDLLNTSEVFRQSIAECENALAPHVDWSLTDVLTNGQPIERVDVVQPALFAVMVSLARVWESLGVHPTAVIGHSQGEIPAAVIAGALTLEDGARVTALRSQAIHTTLTGHGTMASLTLTPETTQQLPGAWDRELHIAAHNGPHTTVIAGNSAAVEDLLQHCEEHDIHARRINVDYASHSPHVEGVREQLLTQLADIKPTTSEISFYSTTTGETLNTTHLTADYWYTNLRQPVLLTHATTTALNNGHTTYIEISPHPILTTALHDITDQLDQPTNITITGTLRRDHGTWTQLLTHAAHLHTHNTPINWTTTLPNPTHHHPNLPTYPFQRQRYWLTAPSTTHPNAHTADHPFLLTRTNLATSLETLYTGHISPHTHPWLTDHALWNTPLLPGTALLELALHTAHHTGLHHIEELTLHTPLTLTHHQPHHLQIHIGTPNTTGQHPLTIHTRPHAPQGDEAAWTCHATGSLSATAEADAGAGAGADAASGWDEAASWPPEGAVPVTVEGIYPRLAEGGLVYGPAFQGLRAAWRRGAEVFAEVRLPESQLADAGRFDLHPALLDAALHATMLDGVERVVLPFSFRGVTLHATGATDLRVRLTPTGPDTMSLAVADGRGAPVATVAALAVRPVDQRQLAASGRAVADSLFQVAWHTVSADAPGAGRVARCAVVGVDGLGVGPALLAAGSTVESHASLADLARAVDEGEAGVPPVVVVPWALSRDADRHSADAASDAVVRMLGLLQEWVREERFGDARLVLVTRGAVAVAPAAGGGPAESVSDLAAASVWGMVRSAQAEHPDRFALVDLDADAGSGLVLADVLAGAEPQCAVRAGRVWVPRLERSRPAARAGVPALRSEGTVVITGGTGVLGSLVARHLVTHHGIRHLLLLSRRGPHAPGATQLHHQLTQLGATTTITTCDTSNREQLATALATIPPQHPLTGIIHTAGTLHDALLTNLTPHHTHTTLQPKTHTAWHLHQLTQHTPLDFFILFSAAGGVLGSAGQANYAAANGYLDALADYRRGAGLPAVSVAWGLWEEVSEMTGGLGEEDLARLRRAGVLPLSSADGLALFDLALGQDRPLVLPVRLDLAAMRARPGARPALLRGLLGAAPSRAVAGSAAVAPGGTGEATGPGATLALSGLPAAERAHALRELVRTQAALVLGYAAADAIDDERGFLDAGYDSLRAVELRNRLSAATGLRLPSTLIFDHPTPAEVAGRIDELLRERERPDAEALLARLDGMAADLSAVAADDPAREQVATRLRALLAGVVGAADGGGGSGAGGERLAGEGDEFGDVSLDEFLDIVDDELRG</sequence>
<evidence type="ECO:0000259" key="13">
    <source>
        <dbReference type="PROSITE" id="PS52019"/>
    </source>
</evidence>
<dbReference type="InterPro" id="IPR014030">
    <property type="entry name" value="Ketoacyl_synth_N"/>
</dbReference>
<dbReference type="InterPro" id="IPR015083">
    <property type="entry name" value="NorB/c/GfsB-D-like_docking"/>
</dbReference>
<dbReference type="EMBL" id="CP054929">
    <property type="protein sequence ID" value="QKW48707.1"/>
    <property type="molecule type" value="Genomic_DNA"/>
</dbReference>
<dbReference type="Gene3D" id="3.40.50.720">
    <property type="entry name" value="NAD(P)-binding Rossmann-like Domain"/>
    <property type="match status" value="2"/>
</dbReference>
<dbReference type="Pfam" id="PF00698">
    <property type="entry name" value="Acyl_transf_1"/>
    <property type="match status" value="2"/>
</dbReference>
<dbReference type="Gene3D" id="6.10.140.1830">
    <property type="match status" value="1"/>
</dbReference>
<accession>A0A7H8N2H0</accession>
<dbReference type="SMART" id="SM00825">
    <property type="entry name" value="PKS_KS"/>
    <property type="match status" value="2"/>
</dbReference>
<dbReference type="GO" id="GO:0031177">
    <property type="term" value="F:phosphopantetheine binding"/>
    <property type="evidence" value="ECO:0007669"/>
    <property type="project" value="InterPro"/>
</dbReference>
<dbReference type="InterPro" id="IPR055123">
    <property type="entry name" value="SpnB-like_Rossmann"/>
</dbReference>
<proteinExistence type="predicted"/>
<dbReference type="CDD" id="cd08956">
    <property type="entry name" value="KR_3_FAS_SDR_x"/>
    <property type="match status" value="1"/>
</dbReference>
<dbReference type="SMART" id="SM01294">
    <property type="entry name" value="PKS_PP_betabranch"/>
    <property type="match status" value="1"/>
</dbReference>
<keyword evidence="4" id="KW-0597">Phosphoprotein</keyword>
<dbReference type="InterPro" id="IPR057326">
    <property type="entry name" value="KR_dom"/>
</dbReference>
<organism evidence="14 15">
    <name type="scientific">Streptomyces buecherae</name>
    <dbReference type="NCBI Taxonomy" id="2763006"/>
    <lineage>
        <taxon>Bacteria</taxon>
        <taxon>Bacillati</taxon>
        <taxon>Actinomycetota</taxon>
        <taxon>Actinomycetes</taxon>
        <taxon>Kitasatosporales</taxon>
        <taxon>Streptomycetaceae</taxon>
        <taxon>Streptomyces</taxon>
    </lineage>
</organism>
<dbReference type="PANTHER" id="PTHR43775">
    <property type="entry name" value="FATTY ACID SYNTHASE"/>
    <property type="match status" value="1"/>
</dbReference>
<dbReference type="Proteomes" id="UP000509303">
    <property type="component" value="Chromosome"/>
</dbReference>
<dbReference type="Pfam" id="PF14765">
    <property type="entry name" value="PS-DH"/>
    <property type="match status" value="1"/>
</dbReference>
<dbReference type="InterPro" id="IPR036736">
    <property type="entry name" value="ACP-like_sf"/>
</dbReference>
<dbReference type="GO" id="GO:0004315">
    <property type="term" value="F:3-oxoacyl-[acyl-carrier-protein] synthase activity"/>
    <property type="evidence" value="ECO:0007669"/>
    <property type="project" value="InterPro"/>
</dbReference>
<dbReference type="FunFam" id="3.40.366.10:FF:000002">
    <property type="entry name" value="Probable polyketide synthase 2"/>
    <property type="match status" value="2"/>
</dbReference>
<dbReference type="Gene3D" id="3.40.47.10">
    <property type="match status" value="2"/>
</dbReference>
<feature type="domain" description="Ketosynthase family 3 (KS3)" evidence="12">
    <location>
        <begin position="1609"/>
        <end position="2039"/>
    </location>
</feature>
<dbReference type="SUPFAM" id="SSF52151">
    <property type="entry name" value="FabD/lysophospholipase-like"/>
    <property type="match status" value="2"/>
</dbReference>
<dbReference type="InterPro" id="IPR036291">
    <property type="entry name" value="NAD(P)-bd_dom_sf"/>
</dbReference>
<dbReference type="InterPro" id="IPR013968">
    <property type="entry name" value="PKS_KR"/>
</dbReference>
<dbReference type="SUPFAM" id="SSF55048">
    <property type="entry name" value="Probable ACP-binding domain of malonyl-CoA ACP transacylase"/>
    <property type="match status" value="2"/>
</dbReference>
<dbReference type="Pfam" id="PF08990">
    <property type="entry name" value="Docking"/>
    <property type="match status" value="1"/>
</dbReference>
<dbReference type="InterPro" id="IPR016035">
    <property type="entry name" value="Acyl_Trfase/lysoPLipase"/>
</dbReference>
<dbReference type="Pfam" id="PF02801">
    <property type="entry name" value="Ketoacyl-synt_C"/>
    <property type="match status" value="2"/>
</dbReference>
<evidence type="ECO:0000256" key="9">
    <source>
        <dbReference type="PROSITE-ProRule" id="PRU01363"/>
    </source>
</evidence>
<evidence type="ECO:0000259" key="12">
    <source>
        <dbReference type="PROSITE" id="PS52004"/>
    </source>
</evidence>
<dbReference type="SMART" id="SM00826">
    <property type="entry name" value="PKS_DH"/>
    <property type="match status" value="1"/>
</dbReference>
<feature type="domain" description="PKS/mFAS DH" evidence="13">
    <location>
        <begin position="2507"/>
        <end position="2792"/>
    </location>
</feature>
<feature type="region of interest" description="C-terminal hotdog fold" evidence="9">
    <location>
        <begin position="2657"/>
        <end position="2792"/>
    </location>
</feature>
<keyword evidence="8" id="KW-0012">Acyltransferase</keyword>
<evidence type="ECO:0000256" key="10">
    <source>
        <dbReference type="SAM" id="MobiDB-lite"/>
    </source>
</evidence>
<dbReference type="InterPro" id="IPR020807">
    <property type="entry name" value="PKS_DH"/>
</dbReference>
<dbReference type="SUPFAM" id="SSF47336">
    <property type="entry name" value="ACP-like"/>
    <property type="match status" value="2"/>
</dbReference>
<dbReference type="Gene3D" id="3.30.70.3290">
    <property type="match status" value="2"/>
</dbReference>
<evidence type="ECO:0000256" key="1">
    <source>
        <dbReference type="ARBA" id="ARBA00001957"/>
    </source>
</evidence>
<dbReference type="InterPro" id="IPR014031">
    <property type="entry name" value="Ketoacyl_synth_C"/>
</dbReference>
<dbReference type="FunFam" id="3.40.47.10:FF:000019">
    <property type="entry name" value="Polyketide synthase type I"/>
    <property type="match status" value="2"/>
</dbReference>
<evidence type="ECO:0000256" key="8">
    <source>
        <dbReference type="ARBA" id="ARBA00023315"/>
    </source>
</evidence>
<dbReference type="InterPro" id="IPR049552">
    <property type="entry name" value="PKS_DH_N"/>
</dbReference>
<dbReference type="SMART" id="SM00823">
    <property type="entry name" value="PKS_PP"/>
    <property type="match status" value="2"/>
</dbReference>
<dbReference type="InterPro" id="IPR042104">
    <property type="entry name" value="PKS_dehydratase_sf"/>
</dbReference>
<dbReference type="Pfam" id="PF18369">
    <property type="entry name" value="PKS_DE"/>
    <property type="match status" value="1"/>
</dbReference>
<feature type="domain" description="Carrier" evidence="11">
    <location>
        <begin position="1505"/>
        <end position="1580"/>
    </location>
</feature>
<name>A0A7H8N2H0_9ACTN</name>
<comment type="pathway">
    <text evidence="2">Antibiotic biosynthesis.</text>
</comment>
<dbReference type="Pfam" id="PF16197">
    <property type="entry name" value="KAsynt_C_assoc"/>
    <property type="match status" value="2"/>
</dbReference>
<dbReference type="GO" id="GO:0006633">
    <property type="term" value="P:fatty acid biosynthetic process"/>
    <property type="evidence" value="ECO:0007669"/>
    <property type="project" value="InterPro"/>
</dbReference>
<keyword evidence="7" id="KW-0511">Multifunctional enzyme</keyword>
<keyword evidence="5" id="KW-0808">Transferase</keyword>
<dbReference type="InterPro" id="IPR014043">
    <property type="entry name" value="Acyl_transferase_dom"/>
</dbReference>
<dbReference type="PROSITE" id="PS52019">
    <property type="entry name" value="PKS_MFAS_DH"/>
    <property type="match status" value="1"/>
</dbReference>
<evidence type="ECO:0000256" key="3">
    <source>
        <dbReference type="ARBA" id="ARBA00022450"/>
    </source>
</evidence>
<feature type="domain" description="Carrier" evidence="11">
    <location>
        <begin position="3301"/>
        <end position="3376"/>
    </location>
</feature>
<dbReference type="NCBIfam" id="NF045894">
    <property type="entry name" value="PKS_plus_SDR"/>
    <property type="match status" value="1"/>
</dbReference>
<dbReference type="Pfam" id="PF22953">
    <property type="entry name" value="SpnB_Rossmann"/>
    <property type="match status" value="1"/>
</dbReference>
<dbReference type="GO" id="GO:0004312">
    <property type="term" value="F:fatty acid synthase activity"/>
    <property type="evidence" value="ECO:0007669"/>
    <property type="project" value="TreeGrafter"/>
</dbReference>
<dbReference type="PROSITE" id="PS00012">
    <property type="entry name" value="PHOSPHOPANTETHEINE"/>
    <property type="match status" value="2"/>
</dbReference>
<dbReference type="InterPro" id="IPR009081">
    <property type="entry name" value="PP-bd_ACP"/>
</dbReference>
<keyword evidence="6" id="KW-0045">Antibiotic biosynthesis</keyword>
<evidence type="ECO:0000259" key="11">
    <source>
        <dbReference type="PROSITE" id="PS50075"/>
    </source>
</evidence>
<keyword evidence="15" id="KW-1185">Reference proteome</keyword>
<dbReference type="Gene3D" id="3.40.50.11460">
    <property type="match status" value="1"/>
</dbReference>
<dbReference type="InterPro" id="IPR018201">
    <property type="entry name" value="Ketoacyl_synth_AS"/>
</dbReference>
<feature type="active site" description="Proton acceptor; for dehydratase activity" evidence="9">
    <location>
        <position position="2539"/>
    </location>
</feature>
<dbReference type="InterPro" id="IPR020806">
    <property type="entry name" value="PKS_PP-bd"/>
</dbReference>
<dbReference type="Gene3D" id="1.10.1200.10">
    <property type="entry name" value="ACP-like"/>
    <property type="match status" value="2"/>
</dbReference>
<dbReference type="Gene3D" id="3.40.366.10">
    <property type="entry name" value="Malonyl-Coenzyme A Acyl Carrier Protein, domain 2"/>
    <property type="match status" value="2"/>
</dbReference>
<dbReference type="SMART" id="SM00827">
    <property type="entry name" value="PKS_AT"/>
    <property type="match status" value="2"/>
</dbReference>
<dbReference type="Pfam" id="PF00550">
    <property type="entry name" value="PP-binding"/>
    <property type="match status" value="2"/>
</dbReference>
<dbReference type="SMART" id="SM00822">
    <property type="entry name" value="PKS_KR"/>
    <property type="match status" value="2"/>
</dbReference>
<feature type="region of interest" description="N-terminal hotdog fold" evidence="9">
    <location>
        <begin position="2507"/>
        <end position="2633"/>
    </location>
</feature>
<evidence type="ECO:0000256" key="7">
    <source>
        <dbReference type="ARBA" id="ARBA00023268"/>
    </source>
</evidence>
<dbReference type="PANTHER" id="PTHR43775:SF51">
    <property type="entry name" value="INACTIVE PHENOLPHTHIOCEROL SYNTHESIS POLYKETIDE SYNTHASE TYPE I PKS1-RELATED"/>
    <property type="match status" value="1"/>
</dbReference>
<dbReference type="SUPFAM" id="SSF51735">
    <property type="entry name" value="NAD(P)-binding Rossmann-fold domains"/>
    <property type="match status" value="4"/>
</dbReference>
<dbReference type="CDD" id="cd00833">
    <property type="entry name" value="PKS"/>
    <property type="match status" value="2"/>
</dbReference>
<feature type="region of interest" description="Disordered" evidence="10">
    <location>
        <begin position="2631"/>
        <end position="2650"/>
    </location>
</feature>
<dbReference type="CDD" id="cd08952">
    <property type="entry name" value="KR_1_SDR_x"/>
    <property type="match status" value="1"/>
</dbReference>
<evidence type="ECO:0000313" key="15">
    <source>
        <dbReference type="Proteomes" id="UP000509303"/>
    </source>
</evidence>
<reference evidence="14 15" key="1">
    <citation type="submission" date="2020-06" db="EMBL/GenBank/DDBJ databases">
        <title>Genome mining for natural products.</title>
        <authorList>
            <person name="Zhang B."/>
            <person name="Shi J."/>
            <person name="Ge H."/>
        </authorList>
    </citation>
    <scope>NUCLEOTIDE SEQUENCE [LARGE SCALE GENOMIC DNA]</scope>
    <source>
        <strain evidence="14 15">NA00687</strain>
    </source>
</reference>
<gene>
    <name evidence="14" type="ORF">HUT08_03145</name>
</gene>
<keyword evidence="3" id="KW-0596">Phosphopantetheine</keyword>
<dbReference type="GO" id="GO:0033068">
    <property type="term" value="P:macrolide biosynthetic process"/>
    <property type="evidence" value="ECO:0007669"/>
    <property type="project" value="UniProtKB-ARBA"/>
</dbReference>
<dbReference type="PROSITE" id="PS52004">
    <property type="entry name" value="KS3_2"/>
    <property type="match status" value="2"/>
</dbReference>
<dbReference type="InterPro" id="IPR016036">
    <property type="entry name" value="Malonyl_transacylase_ACP-bd"/>
</dbReference>
<dbReference type="Pfam" id="PF08659">
    <property type="entry name" value="KR"/>
    <property type="match status" value="2"/>
</dbReference>
<dbReference type="InterPro" id="IPR001227">
    <property type="entry name" value="Ac_transferase_dom_sf"/>
</dbReference>
<dbReference type="InterPro" id="IPR016039">
    <property type="entry name" value="Thiolase-like"/>
</dbReference>
<dbReference type="PROSITE" id="PS50075">
    <property type="entry name" value="CARRIER"/>
    <property type="match status" value="2"/>
</dbReference>
<protein>
    <submittedName>
        <fullName evidence="14">SDR family NAD(P)-dependent oxidoreductase</fullName>
    </submittedName>
</protein>